<keyword evidence="3" id="KW-1185">Reference proteome</keyword>
<dbReference type="OrthoDB" id="1118003at2"/>
<dbReference type="Proteomes" id="UP000184335">
    <property type="component" value="Unassembled WGS sequence"/>
</dbReference>
<dbReference type="EMBL" id="FQYI01000004">
    <property type="protein sequence ID" value="SHI74765.1"/>
    <property type="molecule type" value="Genomic_DNA"/>
</dbReference>
<proteinExistence type="predicted"/>
<feature type="chain" id="PRO_5012838880" description="Outer membrane protein beta-barrel domain-containing protein" evidence="1">
    <location>
        <begin position="20"/>
        <end position="146"/>
    </location>
</feature>
<dbReference type="RefSeq" id="WP_073179042.1">
    <property type="nucleotide sequence ID" value="NZ_FQYI01000004.1"/>
</dbReference>
<keyword evidence="1" id="KW-0732">Signal</keyword>
<organism evidence="2 3">
    <name type="scientific">Cruoricaptor ignavus</name>
    <dbReference type="NCBI Taxonomy" id="1118202"/>
    <lineage>
        <taxon>Bacteria</taxon>
        <taxon>Pseudomonadati</taxon>
        <taxon>Bacteroidota</taxon>
        <taxon>Flavobacteriia</taxon>
        <taxon>Flavobacteriales</taxon>
        <taxon>Weeksellaceae</taxon>
        <taxon>Cruoricaptor</taxon>
    </lineage>
</organism>
<dbReference type="AlphaFoldDB" id="A0A1M6DNI7"/>
<dbReference type="InterPro" id="IPR046588">
    <property type="entry name" value="DUF6646"/>
</dbReference>
<evidence type="ECO:0000313" key="2">
    <source>
        <dbReference type="EMBL" id="SHI74765.1"/>
    </source>
</evidence>
<gene>
    <name evidence="2" type="ORF">SAMN05443429_10440</name>
</gene>
<evidence type="ECO:0000313" key="3">
    <source>
        <dbReference type="Proteomes" id="UP000184335"/>
    </source>
</evidence>
<evidence type="ECO:0000256" key="1">
    <source>
        <dbReference type="SAM" id="SignalP"/>
    </source>
</evidence>
<name>A0A1M6DNI7_9FLAO</name>
<feature type="signal peptide" evidence="1">
    <location>
        <begin position="1"/>
        <end position="19"/>
    </location>
</feature>
<dbReference type="Pfam" id="PF20351">
    <property type="entry name" value="DUF6646"/>
    <property type="match status" value="1"/>
</dbReference>
<protein>
    <recommendedName>
        <fullName evidence="4">Outer membrane protein beta-barrel domain-containing protein</fullName>
    </recommendedName>
</protein>
<sequence length="146" mass="15584">MKKLILAAAAAFIANFASAQAWGGQNSQTVSGGFNVFGYGSGIAANYEYGFTNTLSAGAGLHLYFNNNEHDGKERQYFIFGRLNAHLQDVLSLPQQWDVYPGVDLGIVGGDLGFGVHIGGRYFFNDRFGAFAEIGSHGALGIVVNL</sequence>
<reference evidence="2 3" key="1">
    <citation type="submission" date="2016-11" db="EMBL/GenBank/DDBJ databases">
        <authorList>
            <person name="Jaros S."/>
            <person name="Januszkiewicz K."/>
            <person name="Wedrychowicz H."/>
        </authorList>
    </citation>
    <scope>NUCLEOTIDE SEQUENCE [LARGE SCALE GENOMIC DNA]</scope>
    <source>
        <strain evidence="2 3">DSM 25479</strain>
    </source>
</reference>
<accession>A0A1M6DNI7</accession>
<dbReference type="STRING" id="1118202.SAMN05443429_10440"/>
<evidence type="ECO:0008006" key="4">
    <source>
        <dbReference type="Google" id="ProtNLM"/>
    </source>
</evidence>